<evidence type="ECO:0000256" key="1">
    <source>
        <dbReference type="SAM" id="MobiDB-lite"/>
    </source>
</evidence>
<dbReference type="Proteomes" id="UP000483802">
    <property type="component" value="Unassembled WGS sequence"/>
</dbReference>
<feature type="compositionally biased region" description="Gly residues" evidence="1">
    <location>
        <begin position="10"/>
        <end position="22"/>
    </location>
</feature>
<feature type="compositionally biased region" description="Low complexity" evidence="1">
    <location>
        <begin position="324"/>
        <end position="338"/>
    </location>
</feature>
<keyword evidence="2" id="KW-0472">Membrane</keyword>
<dbReference type="AlphaFoldDB" id="A0A6L6WUU4"/>
<name>A0A6L6WUU4_9ACTN</name>
<dbReference type="RefSeq" id="WP_157165053.1">
    <property type="nucleotide sequence ID" value="NZ_WPNZ01000004.1"/>
</dbReference>
<protein>
    <submittedName>
        <fullName evidence="3">Uncharacterized protein</fullName>
    </submittedName>
</protein>
<reference evidence="3 4" key="1">
    <citation type="submission" date="2019-11" db="EMBL/GenBank/DDBJ databases">
        <title>Streptomyces typhae sp. nov., a novel endophytic actinomycete isolated from the root of cattail pollen (Typha angustifolia L.).</title>
        <authorList>
            <person name="Peng C."/>
        </authorList>
    </citation>
    <scope>NUCLEOTIDE SEQUENCE [LARGE SCALE GENOMIC DNA]</scope>
    <source>
        <strain evidence="4">p1417</strain>
    </source>
</reference>
<keyword evidence="2" id="KW-1133">Transmembrane helix</keyword>
<evidence type="ECO:0000313" key="3">
    <source>
        <dbReference type="EMBL" id="MVO84934.1"/>
    </source>
</evidence>
<keyword evidence="2" id="KW-0812">Transmembrane</keyword>
<gene>
    <name evidence="3" type="ORF">GPA10_09170</name>
</gene>
<feature type="region of interest" description="Disordered" evidence="1">
    <location>
        <begin position="322"/>
        <end position="398"/>
    </location>
</feature>
<dbReference type="EMBL" id="WPNZ01000004">
    <property type="protein sequence ID" value="MVO84934.1"/>
    <property type="molecule type" value="Genomic_DNA"/>
</dbReference>
<evidence type="ECO:0000313" key="4">
    <source>
        <dbReference type="Proteomes" id="UP000483802"/>
    </source>
</evidence>
<accession>A0A6L6WUU4</accession>
<feature type="transmembrane region" description="Helical" evidence="2">
    <location>
        <begin position="617"/>
        <end position="636"/>
    </location>
</feature>
<feature type="region of interest" description="Disordered" evidence="1">
    <location>
        <begin position="1"/>
        <end position="26"/>
    </location>
</feature>
<proteinExistence type="predicted"/>
<evidence type="ECO:0000256" key="2">
    <source>
        <dbReference type="SAM" id="Phobius"/>
    </source>
</evidence>
<comment type="caution">
    <text evidence="3">The sequence shown here is derived from an EMBL/GenBank/DDBJ whole genome shotgun (WGS) entry which is preliminary data.</text>
</comment>
<keyword evidence="4" id="KW-1185">Reference proteome</keyword>
<feature type="compositionally biased region" description="Basic and acidic residues" evidence="1">
    <location>
        <begin position="349"/>
        <end position="382"/>
    </location>
</feature>
<sequence>MSDFQDRGTTPGGPTGPRGPDGGDTAERSVHQVVFRWDGNHGRQDTGMKAVAHSCVPERAAELGRELGPLLWVSGAAAKWPSVVRTLSLDGDVLLVQRRPTTDRGGRPSTVSHVLIGDRGVLQPEQCLGLAYGGWRERETVEQLSGRQPRIERGDLDRLVGSRQQDMLSLLPGVEHALILVTAELLRDPTQRVSLLLERTAPRGWPDREQVPLVYLGLFLLFGPWLKQPWTFATCDAVDTHALRLMSVPHWEPDSGGSGPLARVMGRTPEEVRFEHRAASQLVDHLLAHREARPGVPQLVDELPDGASLDWERRSVRLKRILGTRRSSGTGTTSSARRVAGPRPNPEGGRVKERDRGKERGQDQDRHRRDQGRAWEAERQAGDEAAPTPAVPEGSGAHTVHRELRAHWPGDGDGSRRGVLPADLRALPDELLLGELRSGELPSDALELVLDELGRPDRAQGRDLAMRHELCAEVLGNDLYFAPQGQSPEHASRKATADRAADLFTWAVAPLARDERYLPDLKELMYRMIRHPHPAAGNWLRQCVIEPRSGQYPDLPPVVWSEIVREVMGRNGPPLPAYPPPPSGLASAAPALPSVFTPDVPTGAARLSDMLNKPGCLIGALLTPVALLVVLVLMLVL</sequence>
<organism evidence="3 4">
    <name type="scientific">Streptomyces typhae</name>
    <dbReference type="NCBI Taxonomy" id="2681492"/>
    <lineage>
        <taxon>Bacteria</taxon>
        <taxon>Bacillati</taxon>
        <taxon>Actinomycetota</taxon>
        <taxon>Actinomycetes</taxon>
        <taxon>Kitasatosporales</taxon>
        <taxon>Streptomycetaceae</taxon>
        <taxon>Streptomyces</taxon>
    </lineage>
</organism>